<organism evidence="2 3">
    <name type="scientific">Cercopithifilaria johnstoni</name>
    <dbReference type="NCBI Taxonomy" id="2874296"/>
    <lineage>
        <taxon>Eukaryota</taxon>
        <taxon>Metazoa</taxon>
        <taxon>Ecdysozoa</taxon>
        <taxon>Nematoda</taxon>
        <taxon>Chromadorea</taxon>
        <taxon>Rhabditida</taxon>
        <taxon>Spirurina</taxon>
        <taxon>Spiruromorpha</taxon>
        <taxon>Filarioidea</taxon>
        <taxon>Onchocercidae</taxon>
        <taxon>Cercopithifilaria</taxon>
    </lineage>
</organism>
<evidence type="ECO:0000256" key="1">
    <source>
        <dbReference type="SAM" id="MobiDB-lite"/>
    </source>
</evidence>
<gene>
    <name evidence="2" type="ORF">CJOHNSTONI_LOCUS4333</name>
</gene>
<proteinExistence type="predicted"/>
<evidence type="ECO:0000313" key="2">
    <source>
        <dbReference type="EMBL" id="CAG9534174.1"/>
    </source>
</evidence>
<name>A0A8J2M2W5_9BILA</name>
<feature type="compositionally biased region" description="Basic and acidic residues" evidence="1">
    <location>
        <begin position="749"/>
        <end position="762"/>
    </location>
</feature>
<protein>
    <submittedName>
        <fullName evidence="2">Uncharacterized protein</fullName>
    </submittedName>
</protein>
<dbReference type="OrthoDB" id="5854831at2759"/>
<accession>A0A8J2M2W5</accession>
<evidence type="ECO:0000313" key="3">
    <source>
        <dbReference type="Proteomes" id="UP000746747"/>
    </source>
</evidence>
<sequence>MSLRHKTALVYSASSDLQVDPFSALFPLTVRLVVWSFPNWHQYVLDFTLFQCRELSLLFDSMVKKSKKHHKKVKKVKNKDVVVAQTLSLETQEVPTGDSIESKVEVQPVSELIILWQNSKIENISRMPGGNQNEAFTENEKLKNHWVLVSDYHCKGDEKFLKENYRGAYVDLLCAMKILSEHGNINDEFGRDMKMLRVFQDKCCICLWALFKTEKNLSCLTRCFECYNQLIEKDPSHAFWYKRRATLLRCECQNFISAYKALLDFVLFTALMNDHRLKLTKEEMSEIASCFHETENMAWSLEKEKIKTKKPFLTSDWINLWALCPCDDILLQDLLSIRNEDVNPQNKSTLVESAYKDALRQIARGYHSMAVDTLLGAYAQGQGIYRSEAFLLLSLIYSQLNGSEVHCYLDTFVDIWRIDQYTVPLPRRKKIFMRYISLSRAMSLTPFQNLDLSMFSPQEQAHFYTQMALTTILTLRILCGSAATRLALNELNLTKLEIIENSCDRAIKVDKKSWHARILREYTVMEIAQIDNAGKHSKCALVSFMDGIKRIQHQFKPEHHSFALWCLFSAHFINRDTDEAIKCGLELKKDLLYPGFVVAFLIKNEYTLRENIDTEDILNRIAVAEEGLEYDPENFRLHLNIATFYEYLNFKEEAYMSASLAAKYWPVHIIPGQLKPLIGNMVIMEAVMEAEKKLRNIKTFIEMEQELEKKSDTEPKASDSVSGTCEKEHPTSFNSETKIVDMLDPPDLSTDKKKNDILDPSKHGCAQKMGNQ</sequence>
<keyword evidence="3" id="KW-1185">Reference proteome</keyword>
<feature type="region of interest" description="Disordered" evidence="1">
    <location>
        <begin position="706"/>
        <end position="772"/>
    </location>
</feature>
<feature type="compositionally biased region" description="Basic and acidic residues" evidence="1">
    <location>
        <begin position="706"/>
        <end position="717"/>
    </location>
</feature>
<dbReference type="AlphaFoldDB" id="A0A8J2M2W5"/>
<comment type="caution">
    <text evidence="2">The sequence shown here is derived from an EMBL/GenBank/DDBJ whole genome shotgun (WGS) entry which is preliminary data.</text>
</comment>
<reference evidence="2" key="1">
    <citation type="submission" date="2021-09" db="EMBL/GenBank/DDBJ databases">
        <authorList>
            <consortium name="Pathogen Informatics"/>
        </authorList>
    </citation>
    <scope>NUCLEOTIDE SEQUENCE</scope>
</reference>
<dbReference type="Proteomes" id="UP000746747">
    <property type="component" value="Unassembled WGS sequence"/>
</dbReference>
<dbReference type="EMBL" id="CAKAEH010001292">
    <property type="protein sequence ID" value="CAG9534174.1"/>
    <property type="molecule type" value="Genomic_DNA"/>
</dbReference>